<keyword evidence="4" id="KW-1185">Reference proteome</keyword>
<dbReference type="Pfam" id="PF00856">
    <property type="entry name" value="SET"/>
    <property type="match status" value="1"/>
</dbReference>
<feature type="region of interest" description="Disordered" evidence="1">
    <location>
        <begin position="1"/>
        <end position="20"/>
    </location>
</feature>
<dbReference type="OrthoDB" id="5945798at2759"/>
<sequence length="338" mass="37440">MSTSSRPRDQSADKGLLLPKVEKNHRHCSPFLSRPTIMKRGFLTTSKAKERINKAVPDSKAPVVPKVIKLSHGVVPEADYKPQFDELEKTLEEYSADTLDYDENVSVFTCIPSRGYDDKPSDIPGGYAECFMTGSLKRKLYSTPGFPRLPLPPTGGKAYCVKALEQPGRKGLGLFTTRLIRAGDLVVDERPMLVVKAFSVVPIAESVAKYTPEQQRQVFLHEWGKLVKVAFDRMPAENKEEFMALANSHEHDGSDELTGRIRTNGIQALEGHYSAICKDISRANHSCGPNTLFSWHPDSFSVQLLAVRDIPPTPKSPSPTAQPSHPPLNALHLSRLTV</sequence>
<dbReference type="Gene3D" id="2.170.270.10">
    <property type="entry name" value="SET domain"/>
    <property type="match status" value="1"/>
</dbReference>
<dbReference type="SUPFAM" id="SSF82199">
    <property type="entry name" value="SET domain"/>
    <property type="match status" value="1"/>
</dbReference>
<feature type="domain" description="SET" evidence="2">
    <location>
        <begin position="171"/>
        <end position="312"/>
    </location>
</feature>
<comment type="caution">
    <text evidence="3">The sequence shown here is derived from an EMBL/GenBank/DDBJ whole genome shotgun (WGS) entry which is preliminary data.</text>
</comment>
<evidence type="ECO:0000256" key="1">
    <source>
        <dbReference type="SAM" id="MobiDB-lite"/>
    </source>
</evidence>
<dbReference type="InterPro" id="IPR053185">
    <property type="entry name" value="SET_domain_protein"/>
</dbReference>
<dbReference type="InterPro" id="IPR046341">
    <property type="entry name" value="SET_dom_sf"/>
</dbReference>
<proteinExistence type="predicted"/>
<dbReference type="AlphaFoldDB" id="A0A9P5U0I4"/>
<name>A0A9P5U0I4_9AGAR</name>
<accession>A0A9P5U0I4</accession>
<protein>
    <recommendedName>
        <fullName evidence="2">SET domain-containing protein</fullName>
    </recommendedName>
</protein>
<dbReference type="PANTHER" id="PTHR47332">
    <property type="entry name" value="SET DOMAIN-CONTAINING PROTEIN 5"/>
    <property type="match status" value="1"/>
</dbReference>
<dbReference type="PANTHER" id="PTHR47332:SF4">
    <property type="entry name" value="SET DOMAIN-CONTAINING PROTEIN 5"/>
    <property type="match status" value="1"/>
</dbReference>
<dbReference type="EMBL" id="JADNRY010000166">
    <property type="protein sequence ID" value="KAF9062625.1"/>
    <property type="molecule type" value="Genomic_DNA"/>
</dbReference>
<evidence type="ECO:0000259" key="2">
    <source>
        <dbReference type="Pfam" id="PF00856"/>
    </source>
</evidence>
<gene>
    <name evidence="3" type="ORF">BDP27DRAFT_276534</name>
</gene>
<feature type="region of interest" description="Disordered" evidence="1">
    <location>
        <begin position="310"/>
        <end position="329"/>
    </location>
</feature>
<evidence type="ECO:0000313" key="4">
    <source>
        <dbReference type="Proteomes" id="UP000772434"/>
    </source>
</evidence>
<organism evidence="3 4">
    <name type="scientific">Rhodocollybia butyracea</name>
    <dbReference type="NCBI Taxonomy" id="206335"/>
    <lineage>
        <taxon>Eukaryota</taxon>
        <taxon>Fungi</taxon>
        <taxon>Dikarya</taxon>
        <taxon>Basidiomycota</taxon>
        <taxon>Agaricomycotina</taxon>
        <taxon>Agaricomycetes</taxon>
        <taxon>Agaricomycetidae</taxon>
        <taxon>Agaricales</taxon>
        <taxon>Marasmiineae</taxon>
        <taxon>Omphalotaceae</taxon>
        <taxon>Rhodocollybia</taxon>
    </lineage>
</organism>
<reference evidence="3" key="1">
    <citation type="submission" date="2020-11" db="EMBL/GenBank/DDBJ databases">
        <authorList>
            <consortium name="DOE Joint Genome Institute"/>
            <person name="Ahrendt S."/>
            <person name="Riley R."/>
            <person name="Andreopoulos W."/>
            <person name="Labutti K."/>
            <person name="Pangilinan J."/>
            <person name="Ruiz-Duenas F.J."/>
            <person name="Barrasa J.M."/>
            <person name="Sanchez-Garcia M."/>
            <person name="Camarero S."/>
            <person name="Miyauchi S."/>
            <person name="Serrano A."/>
            <person name="Linde D."/>
            <person name="Babiker R."/>
            <person name="Drula E."/>
            <person name="Ayuso-Fernandez I."/>
            <person name="Pacheco R."/>
            <person name="Padilla G."/>
            <person name="Ferreira P."/>
            <person name="Barriuso J."/>
            <person name="Kellner H."/>
            <person name="Castanera R."/>
            <person name="Alfaro M."/>
            <person name="Ramirez L."/>
            <person name="Pisabarro A.G."/>
            <person name="Kuo A."/>
            <person name="Tritt A."/>
            <person name="Lipzen A."/>
            <person name="He G."/>
            <person name="Yan M."/>
            <person name="Ng V."/>
            <person name="Cullen D."/>
            <person name="Martin F."/>
            <person name="Rosso M.-N."/>
            <person name="Henrissat B."/>
            <person name="Hibbett D."/>
            <person name="Martinez A.T."/>
            <person name="Grigoriev I.V."/>
        </authorList>
    </citation>
    <scope>NUCLEOTIDE SEQUENCE</scope>
    <source>
        <strain evidence="3">AH 40177</strain>
    </source>
</reference>
<dbReference type="InterPro" id="IPR001214">
    <property type="entry name" value="SET_dom"/>
</dbReference>
<dbReference type="Proteomes" id="UP000772434">
    <property type="component" value="Unassembled WGS sequence"/>
</dbReference>
<feature type="compositionally biased region" description="Basic and acidic residues" evidence="1">
    <location>
        <begin position="1"/>
        <end position="12"/>
    </location>
</feature>
<evidence type="ECO:0000313" key="3">
    <source>
        <dbReference type="EMBL" id="KAF9062625.1"/>
    </source>
</evidence>